<dbReference type="GeneID" id="58727199"/>
<reference evidence="7 8" key="1">
    <citation type="submission" date="2019-11" db="EMBL/GenBank/DDBJ databases">
        <title>Comparison of genomes from free-living endosymbiotic cyanobacteria isolated from Azolla.</title>
        <authorList>
            <person name="Thiel T."/>
            <person name="Pratte B."/>
        </authorList>
    </citation>
    <scope>NUCLEOTIDE SEQUENCE [LARGE SCALE GENOMIC DNA]</scope>
    <source>
        <strain evidence="7 8">N2B</strain>
        <plasmid evidence="7">pN2B-A</plasmid>
    </source>
</reference>
<evidence type="ECO:0000256" key="4">
    <source>
        <dbReference type="ARBA" id="ARBA00022840"/>
    </source>
</evidence>
<evidence type="ECO:0000256" key="1">
    <source>
        <dbReference type="ARBA" id="ARBA00022598"/>
    </source>
</evidence>
<protein>
    <submittedName>
        <fullName evidence="7">Glutathionylspermidine synthase family protein</fullName>
    </submittedName>
</protein>
<keyword evidence="2" id="KW-0479">Metal-binding</keyword>
<keyword evidence="3" id="KW-0547">Nucleotide-binding</keyword>
<gene>
    <name evidence="7" type="ORF">GNE12_27095</name>
</gene>
<evidence type="ECO:0000259" key="6">
    <source>
        <dbReference type="Pfam" id="PF03738"/>
    </source>
</evidence>
<dbReference type="RefSeq" id="WP_011316582.1">
    <property type="nucleotide sequence ID" value="NZ_JACKZP010000271.1"/>
</dbReference>
<accession>A0ABR6SGP1</accession>
<evidence type="ECO:0000256" key="2">
    <source>
        <dbReference type="ARBA" id="ARBA00022723"/>
    </source>
</evidence>
<keyword evidence="4" id="KW-0067">ATP-binding</keyword>
<geneLocation type="plasmid" evidence="7">
    <name>pN2B-A</name>
</geneLocation>
<evidence type="ECO:0000313" key="7">
    <source>
        <dbReference type="EMBL" id="MBC1305560.1"/>
    </source>
</evidence>
<dbReference type="Pfam" id="PF03738">
    <property type="entry name" value="GSP_synth"/>
    <property type="match status" value="1"/>
</dbReference>
<name>A0ABR6SGP1_ANAVA</name>
<dbReference type="Proteomes" id="UP000570851">
    <property type="component" value="Unassembled WGS sequence"/>
</dbReference>
<keyword evidence="5" id="KW-0460">Magnesium</keyword>
<organism evidence="7 8">
    <name type="scientific">Trichormus variabilis N2B</name>
    <dbReference type="NCBI Taxonomy" id="2681315"/>
    <lineage>
        <taxon>Bacteria</taxon>
        <taxon>Bacillati</taxon>
        <taxon>Cyanobacteriota</taxon>
        <taxon>Cyanophyceae</taxon>
        <taxon>Nostocales</taxon>
        <taxon>Nostocaceae</taxon>
        <taxon>Trichormus</taxon>
    </lineage>
</organism>
<evidence type="ECO:0000256" key="3">
    <source>
        <dbReference type="ARBA" id="ARBA00022741"/>
    </source>
</evidence>
<dbReference type="InterPro" id="IPR005494">
    <property type="entry name" value="GSPS_pre-ATP-grasp-like_dom"/>
</dbReference>
<keyword evidence="7" id="KW-0614">Plasmid</keyword>
<dbReference type="SUPFAM" id="SSF56059">
    <property type="entry name" value="Glutathione synthetase ATP-binding domain-like"/>
    <property type="match status" value="1"/>
</dbReference>
<dbReference type="EMBL" id="JACKZP010000271">
    <property type="protein sequence ID" value="MBC1305560.1"/>
    <property type="molecule type" value="Genomic_DNA"/>
</dbReference>
<dbReference type="SUPFAM" id="SSF52440">
    <property type="entry name" value="PreATP-grasp domain"/>
    <property type="match status" value="1"/>
</dbReference>
<evidence type="ECO:0000256" key="5">
    <source>
        <dbReference type="ARBA" id="ARBA00022842"/>
    </source>
</evidence>
<dbReference type="InterPro" id="IPR016185">
    <property type="entry name" value="PreATP-grasp_dom_sf"/>
</dbReference>
<dbReference type="Gene3D" id="3.30.1490.330">
    <property type="match status" value="1"/>
</dbReference>
<comment type="caution">
    <text evidence="7">The sequence shown here is derived from an EMBL/GenBank/DDBJ whole genome shotgun (WGS) entry which is preliminary data.</text>
</comment>
<evidence type="ECO:0000313" key="8">
    <source>
        <dbReference type="Proteomes" id="UP000570851"/>
    </source>
</evidence>
<sequence length="392" mass="45060">MNLTRKQFYEQYKDIFSWYDADGYACYDVLTVSPQIIEKVKQAAANVWPILLQAANIMRSLDTDTLLNFDYPAETLRLIKSSIQPPFIARCDFAINNDKVYLLECNAEVATFIAETFKINGIVANHFGKTDPNLKSELILQQQLNKYIELAAEYLNKSPQDCHIIFSALSQADEDIGTVEYLRSLCQYKSAYCPIEKITMDEQYVYDHIDRKVDIIYRLYPTEWMVEDKDPNLGVSLWDYLEPLVYDKKVALINPLSSFIIQNKALMALITELGLDNSLKNSQSGYSHFLPTFMKDSHISYPFVSKPTWGREGKEVEIFKSEISLINNPSPDYSHLYKVYQQYVDMPLIKMEEDTYTLQLSCFLINGIPEGVGARIGKDLITNTSKFLPIGY</sequence>
<feature type="domain" description="Glutathionylspermidine synthase pre-ATP-grasp-like" evidence="6">
    <location>
        <begin position="19"/>
        <end position="389"/>
    </location>
</feature>
<proteinExistence type="predicted"/>
<keyword evidence="8" id="KW-1185">Reference proteome</keyword>
<keyword evidence="1" id="KW-0436">Ligase</keyword>